<dbReference type="AlphaFoldDB" id="A0A1M5VVG2"/>
<dbReference type="PANTHER" id="PTHR43428">
    <property type="entry name" value="ARSENATE REDUCTASE"/>
    <property type="match status" value="1"/>
</dbReference>
<evidence type="ECO:0000313" key="1">
    <source>
        <dbReference type="EMBL" id="SHH79289.1"/>
    </source>
</evidence>
<dbReference type="SUPFAM" id="SSF52788">
    <property type="entry name" value="Phosphotyrosine protein phosphatases I"/>
    <property type="match status" value="1"/>
</dbReference>
<dbReference type="OrthoDB" id="9793058at2"/>
<dbReference type="PANTHER" id="PTHR43428:SF1">
    <property type="entry name" value="ARSENATE REDUCTASE"/>
    <property type="match status" value="1"/>
</dbReference>
<dbReference type="Proteomes" id="UP000184047">
    <property type="component" value="Unassembled WGS sequence"/>
</dbReference>
<dbReference type="Gene3D" id="3.40.50.2300">
    <property type="match status" value="1"/>
</dbReference>
<evidence type="ECO:0000313" key="2">
    <source>
        <dbReference type="Proteomes" id="UP000184047"/>
    </source>
</evidence>
<reference evidence="2" key="1">
    <citation type="submission" date="2016-11" db="EMBL/GenBank/DDBJ databases">
        <authorList>
            <person name="Varghese N."/>
            <person name="Submissions S."/>
        </authorList>
    </citation>
    <scope>NUCLEOTIDE SEQUENCE [LARGE SCALE GENOMIC DNA]</scope>
    <source>
        <strain evidence="2">DSM 19055</strain>
    </source>
</reference>
<gene>
    <name evidence="1" type="ORF">SAMN05421866_3752</name>
</gene>
<name>A0A1M5VVG2_9FLAO</name>
<sequence>MYPKLLETIELLKNQEINEDRKATLAPLVDFIQKKLEEKKDVNINFICTHNSRRSHLSQVWAQIAGIYYKVPGVTCYSGGTEETAMFPKVIETLKEQGFTILEISGTENPVYAVKSSENSHPIIGFSKRYDSPFNPASGFAAIMTCSQADGGCPFIVGADARIPITFEDPKISDNTPEQTKVYQERSVQIGAEMFYVFSQIKK</sequence>
<keyword evidence="2" id="KW-1185">Reference proteome</keyword>
<dbReference type="STRING" id="421058.SAMN05421866_3752"/>
<dbReference type="RefSeq" id="WP_073065799.1">
    <property type="nucleotide sequence ID" value="NZ_FQWT01000007.1"/>
</dbReference>
<accession>A0A1M5VVG2</accession>
<organism evidence="1 2">
    <name type="scientific">Chryseobacterium oranimense</name>
    <dbReference type="NCBI Taxonomy" id="421058"/>
    <lineage>
        <taxon>Bacteria</taxon>
        <taxon>Pseudomonadati</taxon>
        <taxon>Bacteroidota</taxon>
        <taxon>Flavobacteriia</taxon>
        <taxon>Flavobacteriales</taxon>
        <taxon>Weeksellaceae</taxon>
        <taxon>Chryseobacterium group</taxon>
        <taxon>Chryseobacterium</taxon>
    </lineage>
</organism>
<protein>
    <submittedName>
        <fullName evidence="1">Arsenate reductase</fullName>
    </submittedName>
</protein>
<proteinExistence type="predicted"/>
<dbReference type="InterPro" id="IPR036196">
    <property type="entry name" value="Ptyr_pPase_sf"/>
</dbReference>
<dbReference type="EMBL" id="FQWT01000007">
    <property type="protein sequence ID" value="SHH79289.1"/>
    <property type="molecule type" value="Genomic_DNA"/>
</dbReference>
<dbReference type="eggNOG" id="COG0394">
    <property type="taxonomic scope" value="Bacteria"/>
</dbReference>